<evidence type="ECO:0000256" key="2">
    <source>
        <dbReference type="SAM" id="Phobius"/>
    </source>
</evidence>
<organism evidence="3 4">
    <name type="scientific">Flagellimonas algicola</name>
    <dbReference type="NCBI Taxonomy" id="2583815"/>
    <lineage>
        <taxon>Bacteria</taxon>
        <taxon>Pseudomonadati</taxon>
        <taxon>Bacteroidota</taxon>
        <taxon>Flavobacteriia</taxon>
        <taxon>Flavobacteriales</taxon>
        <taxon>Flavobacteriaceae</taxon>
        <taxon>Flagellimonas</taxon>
    </lineage>
</organism>
<evidence type="ECO:0000256" key="1">
    <source>
        <dbReference type="SAM" id="Coils"/>
    </source>
</evidence>
<evidence type="ECO:0000313" key="4">
    <source>
        <dbReference type="Proteomes" id="UP000751614"/>
    </source>
</evidence>
<protein>
    <submittedName>
        <fullName evidence="3">Uncharacterized protein</fullName>
    </submittedName>
</protein>
<reference evidence="3 4" key="1">
    <citation type="submission" date="2019-05" db="EMBL/GenBank/DDBJ databases">
        <title>Flagellimonas sp. AsT0115, sp. nov., isolated from a marine red algae, Asparagopsis taxiformis.</title>
        <authorList>
            <person name="Kim J."/>
            <person name="Jeong S.E."/>
            <person name="Jeon C.O."/>
        </authorList>
    </citation>
    <scope>NUCLEOTIDE SEQUENCE [LARGE SCALE GENOMIC DNA]</scope>
    <source>
        <strain evidence="3 4">AsT0115</strain>
    </source>
</reference>
<feature type="coiled-coil region" evidence="1">
    <location>
        <begin position="163"/>
        <end position="201"/>
    </location>
</feature>
<evidence type="ECO:0000313" key="3">
    <source>
        <dbReference type="EMBL" id="TMU57378.1"/>
    </source>
</evidence>
<keyword evidence="2" id="KW-0472">Membrane</keyword>
<dbReference type="EMBL" id="VCNI01000001">
    <property type="protein sequence ID" value="TMU57378.1"/>
    <property type="molecule type" value="Genomic_DNA"/>
</dbReference>
<keyword evidence="2" id="KW-1133">Transmembrane helix</keyword>
<keyword evidence="4" id="KW-1185">Reference proteome</keyword>
<keyword evidence="1" id="KW-0175">Coiled coil</keyword>
<gene>
    <name evidence="3" type="ORF">FGG15_07490</name>
</gene>
<sequence length="201" mass="23402">MGEFFKAELKDRFLEYALKRRDYFEVQVLYDEFLRPNYSLDFVQKLIKEIQEYDNGLLDIMAGNGVAMFMLASTSKTQHFLDEGGFMDMHVVEEEKWDTFLTQLSRDEKSSKGEKLLGKEKSPVLKKEKTLLIVLISAVVVSFLFTLFSLVNNAFLKPDYVPVDEFERKMEALRSHYQEENQQLEQALEKAQKTIDSLAGK</sequence>
<comment type="caution">
    <text evidence="3">The sequence shown here is derived from an EMBL/GenBank/DDBJ whole genome shotgun (WGS) entry which is preliminary data.</text>
</comment>
<dbReference type="RefSeq" id="WP_138834808.1">
    <property type="nucleotide sequence ID" value="NZ_VCNI01000001.1"/>
</dbReference>
<accession>A0ABY2WQU6</accession>
<keyword evidence="2" id="KW-0812">Transmembrane</keyword>
<dbReference type="Proteomes" id="UP000751614">
    <property type="component" value="Unassembled WGS sequence"/>
</dbReference>
<proteinExistence type="predicted"/>
<name>A0ABY2WQU6_9FLAO</name>
<feature type="transmembrane region" description="Helical" evidence="2">
    <location>
        <begin position="131"/>
        <end position="151"/>
    </location>
</feature>